<dbReference type="AlphaFoldDB" id="A0A4C1V5K5"/>
<evidence type="ECO:0000256" key="2">
    <source>
        <dbReference type="SAM" id="Phobius"/>
    </source>
</evidence>
<dbReference type="Proteomes" id="UP000299102">
    <property type="component" value="Unassembled WGS sequence"/>
</dbReference>
<name>A0A4C1V5K5_EUMVA</name>
<reference evidence="3 4" key="1">
    <citation type="journal article" date="2019" name="Commun. Biol.">
        <title>The bagworm genome reveals a unique fibroin gene that provides high tensile strength.</title>
        <authorList>
            <person name="Kono N."/>
            <person name="Nakamura H."/>
            <person name="Ohtoshi R."/>
            <person name="Tomita M."/>
            <person name="Numata K."/>
            <person name="Arakawa K."/>
        </authorList>
    </citation>
    <scope>NUCLEOTIDE SEQUENCE [LARGE SCALE GENOMIC DNA]</scope>
</reference>
<dbReference type="EMBL" id="BGZK01000280">
    <property type="protein sequence ID" value="GBP33879.1"/>
    <property type="molecule type" value="Genomic_DNA"/>
</dbReference>
<protein>
    <submittedName>
        <fullName evidence="3">Uncharacterized protein</fullName>
    </submittedName>
</protein>
<evidence type="ECO:0000313" key="4">
    <source>
        <dbReference type="Proteomes" id="UP000299102"/>
    </source>
</evidence>
<keyword evidence="2" id="KW-0812">Transmembrane</keyword>
<organism evidence="3 4">
    <name type="scientific">Eumeta variegata</name>
    <name type="common">Bagworm moth</name>
    <name type="synonym">Eumeta japonica</name>
    <dbReference type="NCBI Taxonomy" id="151549"/>
    <lineage>
        <taxon>Eukaryota</taxon>
        <taxon>Metazoa</taxon>
        <taxon>Ecdysozoa</taxon>
        <taxon>Arthropoda</taxon>
        <taxon>Hexapoda</taxon>
        <taxon>Insecta</taxon>
        <taxon>Pterygota</taxon>
        <taxon>Neoptera</taxon>
        <taxon>Endopterygota</taxon>
        <taxon>Lepidoptera</taxon>
        <taxon>Glossata</taxon>
        <taxon>Ditrysia</taxon>
        <taxon>Tineoidea</taxon>
        <taxon>Psychidae</taxon>
        <taxon>Oiketicinae</taxon>
        <taxon>Eumeta</taxon>
    </lineage>
</organism>
<evidence type="ECO:0000256" key="1">
    <source>
        <dbReference type="SAM" id="MobiDB-lite"/>
    </source>
</evidence>
<sequence length="85" mass="9238">MSLIQPKTTECVHASSDNKKLAKQSQHPPQPKDGADGSTSIGLILSSLNDSMFAPVLCTLLCILLRLAFAYDIVYVENMTSLVEK</sequence>
<keyword evidence="4" id="KW-1185">Reference proteome</keyword>
<keyword evidence="2" id="KW-1133">Transmembrane helix</keyword>
<comment type="caution">
    <text evidence="3">The sequence shown here is derived from an EMBL/GenBank/DDBJ whole genome shotgun (WGS) entry which is preliminary data.</text>
</comment>
<gene>
    <name evidence="3" type="ORF">EVAR_20990_1</name>
</gene>
<evidence type="ECO:0000313" key="3">
    <source>
        <dbReference type="EMBL" id="GBP33879.1"/>
    </source>
</evidence>
<feature type="transmembrane region" description="Helical" evidence="2">
    <location>
        <begin position="52"/>
        <end position="76"/>
    </location>
</feature>
<keyword evidence="2" id="KW-0472">Membrane</keyword>
<feature type="region of interest" description="Disordered" evidence="1">
    <location>
        <begin position="1"/>
        <end position="37"/>
    </location>
</feature>
<accession>A0A4C1V5K5</accession>
<proteinExistence type="predicted"/>